<protein>
    <submittedName>
        <fullName evidence="3">SRPBCC family protein</fullName>
    </submittedName>
</protein>
<organism evidence="3 4">
    <name type="scientific">Mycolicibacterium arenosum</name>
    <dbReference type="NCBI Taxonomy" id="2952157"/>
    <lineage>
        <taxon>Bacteria</taxon>
        <taxon>Bacillati</taxon>
        <taxon>Actinomycetota</taxon>
        <taxon>Actinomycetes</taxon>
        <taxon>Mycobacteriales</taxon>
        <taxon>Mycobacteriaceae</taxon>
        <taxon>Mycolicibacterium</taxon>
    </lineage>
</organism>
<dbReference type="InterPro" id="IPR013538">
    <property type="entry name" value="ASHA1/2-like_C"/>
</dbReference>
<dbReference type="SUPFAM" id="SSF55961">
    <property type="entry name" value="Bet v1-like"/>
    <property type="match status" value="1"/>
</dbReference>
<evidence type="ECO:0000259" key="2">
    <source>
        <dbReference type="Pfam" id="PF08327"/>
    </source>
</evidence>
<proteinExistence type="inferred from homology"/>
<dbReference type="Pfam" id="PF08327">
    <property type="entry name" value="AHSA1"/>
    <property type="match status" value="1"/>
</dbReference>
<dbReference type="InterPro" id="IPR023393">
    <property type="entry name" value="START-like_dom_sf"/>
</dbReference>
<name>A0ABT1LXF1_9MYCO</name>
<accession>A0ABT1LXF1</accession>
<evidence type="ECO:0000313" key="4">
    <source>
        <dbReference type="Proteomes" id="UP001651690"/>
    </source>
</evidence>
<dbReference type="EMBL" id="JANDBD010000002">
    <property type="protein sequence ID" value="MCP9271561.1"/>
    <property type="molecule type" value="Genomic_DNA"/>
</dbReference>
<comment type="similarity">
    <text evidence="1">Belongs to the AHA1 family.</text>
</comment>
<keyword evidence="4" id="KW-1185">Reference proteome</keyword>
<evidence type="ECO:0000256" key="1">
    <source>
        <dbReference type="ARBA" id="ARBA00006817"/>
    </source>
</evidence>
<comment type="caution">
    <text evidence="3">The sequence shown here is derived from an EMBL/GenBank/DDBJ whole genome shotgun (WGS) entry which is preliminary data.</text>
</comment>
<dbReference type="Proteomes" id="UP001651690">
    <property type="component" value="Unassembled WGS sequence"/>
</dbReference>
<reference evidence="3 4" key="1">
    <citation type="submission" date="2022-06" db="EMBL/GenBank/DDBJ databases">
        <title>Mycolicibacterium sp. CAU 1645 isolated from seawater.</title>
        <authorList>
            <person name="Kim W."/>
        </authorList>
    </citation>
    <scope>NUCLEOTIDE SEQUENCE [LARGE SCALE GENOMIC DNA]</scope>
    <source>
        <strain evidence="3 4">CAU 1645</strain>
    </source>
</reference>
<dbReference type="CDD" id="cd08899">
    <property type="entry name" value="SRPBCC_CalC_Aha1-like_6"/>
    <property type="match status" value="1"/>
</dbReference>
<feature type="domain" description="Activator of Hsp90 ATPase homologue 1/2-like C-terminal" evidence="2">
    <location>
        <begin position="26"/>
        <end position="140"/>
    </location>
</feature>
<dbReference type="Gene3D" id="3.30.530.20">
    <property type="match status" value="1"/>
</dbReference>
<dbReference type="RefSeq" id="WP_255058620.1">
    <property type="nucleotide sequence ID" value="NZ_JANDBD010000002.1"/>
</dbReference>
<evidence type="ECO:0000313" key="3">
    <source>
        <dbReference type="EMBL" id="MCP9271561.1"/>
    </source>
</evidence>
<sequence>MQLTPTGRLLDTPQGRDLELTRDIQAPIEEVWASLTESERTARWFGSWTGAGRASATVRLTLTHEDGHPEADLTVIGCEPCSRLEVEAFDDHGRWHLEAWLTADAQGTTLRFVHHLDPEVKAASTGPGWEYYLDMLAASLTGNEVAGFDDYLSAMTLHYERLDTAS</sequence>
<gene>
    <name evidence="3" type="ORF">NM203_05125</name>
</gene>